<sequence>MAVKSMKKKEKDVPADKPQTQTAGRERIGNAQYKSNISAVHGPKAQNLREVLNGMAPKNRN</sequence>
<evidence type="ECO:0000313" key="2">
    <source>
        <dbReference type="EMBL" id="OMO91109.1"/>
    </source>
</evidence>
<gene>
    <name evidence="2" type="ORF">COLO4_18642</name>
</gene>
<protein>
    <submittedName>
        <fullName evidence="2">Uncharacterized protein</fullName>
    </submittedName>
</protein>
<keyword evidence="3" id="KW-1185">Reference proteome</keyword>
<proteinExistence type="predicted"/>
<reference evidence="3" key="1">
    <citation type="submission" date="2013-09" db="EMBL/GenBank/DDBJ databases">
        <title>Corchorus olitorius genome sequencing.</title>
        <authorList>
            <person name="Alam M."/>
            <person name="Haque M.S."/>
            <person name="Islam M.S."/>
            <person name="Emdad E.M."/>
            <person name="Islam M.M."/>
            <person name="Ahmed B."/>
            <person name="Halim A."/>
            <person name="Hossen Q.M.M."/>
            <person name="Hossain M.Z."/>
            <person name="Ahmed R."/>
            <person name="Khan M.M."/>
            <person name="Islam R."/>
            <person name="Rashid M.M."/>
            <person name="Khan S.A."/>
            <person name="Rahman M.S."/>
            <person name="Alam M."/>
            <person name="Yahiya A.S."/>
            <person name="Khan M.S."/>
            <person name="Azam M.S."/>
            <person name="Haque T."/>
            <person name="Lashkar M.Z.H."/>
            <person name="Akhand A.I."/>
            <person name="Morshed G."/>
            <person name="Roy S."/>
            <person name="Uddin K.S."/>
            <person name="Rabeya T."/>
            <person name="Hossain A.S."/>
            <person name="Chowdhury A."/>
            <person name="Snigdha A.R."/>
            <person name="Mortoza M.S."/>
            <person name="Matin S.A."/>
            <person name="Hoque S.M.E."/>
            <person name="Islam M.K."/>
            <person name="Roy D.K."/>
            <person name="Haider R."/>
            <person name="Moosa M.M."/>
            <person name="Elias S.M."/>
            <person name="Hasan A.M."/>
            <person name="Jahan S."/>
            <person name="Shafiuddin M."/>
            <person name="Mahmood N."/>
            <person name="Shommy N.S."/>
        </authorList>
    </citation>
    <scope>NUCLEOTIDE SEQUENCE [LARGE SCALE GENOMIC DNA]</scope>
    <source>
        <strain evidence="3">cv. O-4</strain>
    </source>
</reference>
<name>A0A1R3J8G0_9ROSI</name>
<dbReference type="AlphaFoldDB" id="A0A1R3J8G0"/>
<dbReference type="Proteomes" id="UP000187203">
    <property type="component" value="Unassembled WGS sequence"/>
</dbReference>
<evidence type="ECO:0000313" key="3">
    <source>
        <dbReference type="Proteomes" id="UP000187203"/>
    </source>
</evidence>
<accession>A0A1R3J8G0</accession>
<dbReference type="EMBL" id="AWUE01016483">
    <property type="protein sequence ID" value="OMO91109.1"/>
    <property type="molecule type" value="Genomic_DNA"/>
</dbReference>
<feature type="region of interest" description="Disordered" evidence="1">
    <location>
        <begin position="1"/>
        <end position="30"/>
    </location>
</feature>
<comment type="caution">
    <text evidence="2">The sequence shown here is derived from an EMBL/GenBank/DDBJ whole genome shotgun (WGS) entry which is preliminary data.</text>
</comment>
<organism evidence="2 3">
    <name type="scientific">Corchorus olitorius</name>
    <dbReference type="NCBI Taxonomy" id="93759"/>
    <lineage>
        <taxon>Eukaryota</taxon>
        <taxon>Viridiplantae</taxon>
        <taxon>Streptophyta</taxon>
        <taxon>Embryophyta</taxon>
        <taxon>Tracheophyta</taxon>
        <taxon>Spermatophyta</taxon>
        <taxon>Magnoliopsida</taxon>
        <taxon>eudicotyledons</taxon>
        <taxon>Gunneridae</taxon>
        <taxon>Pentapetalae</taxon>
        <taxon>rosids</taxon>
        <taxon>malvids</taxon>
        <taxon>Malvales</taxon>
        <taxon>Malvaceae</taxon>
        <taxon>Grewioideae</taxon>
        <taxon>Apeibeae</taxon>
        <taxon>Corchorus</taxon>
    </lineage>
</organism>
<evidence type="ECO:0000256" key="1">
    <source>
        <dbReference type="SAM" id="MobiDB-lite"/>
    </source>
</evidence>